<comment type="caution">
    <text evidence="1">The sequence shown here is derived from an EMBL/GenBank/DDBJ whole genome shotgun (WGS) entry which is preliminary data.</text>
</comment>
<proteinExistence type="predicted"/>
<dbReference type="OrthoDB" id="8303674at2"/>
<keyword evidence="2" id="KW-1185">Reference proteome</keyword>
<protein>
    <submittedName>
        <fullName evidence="1">Uncharacterized protein</fullName>
    </submittedName>
</protein>
<dbReference type="InterPro" id="IPR056908">
    <property type="entry name" value="Gp80-like"/>
</dbReference>
<evidence type="ECO:0000313" key="1">
    <source>
        <dbReference type="EMBL" id="RTR16163.1"/>
    </source>
</evidence>
<name>A0A3S0R666_9PROT</name>
<accession>A0A3S0R666</accession>
<gene>
    <name evidence="1" type="ORF">EJ903_21450</name>
</gene>
<sequence>MPMSNYLRNKLLDHANGKTAYAMPTTVYLAALTSASTVSASGTEVSTTSTGYARQAITATMSVSSNGASSNATAVVFGPASSAWGTITDYAIFDAATGGNMLWFGTLSAAKTIASADELKFAAGQLSQSLS</sequence>
<reference evidence="1 2" key="1">
    <citation type="submission" date="2018-12" db="EMBL/GenBank/DDBJ databases">
        <authorList>
            <person name="Yang Y."/>
        </authorList>
    </citation>
    <scope>NUCLEOTIDE SEQUENCE [LARGE SCALE GENOMIC DNA]</scope>
    <source>
        <strain evidence="1 2">L-25-5w-1</strain>
    </source>
</reference>
<dbReference type="AlphaFoldDB" id="A0A3S0R666"/>
<evidence type="ECO:0000313" key="2">
    <source>
        <dbReference type="Proteomes" id="UP000277007"/>
    </source>
</evidence>
<dbReference type="Proteomes" id="UP000277007">
    <property type="component" value="Unassembled WGS sequence"/>
</dbReference>
<dbReference type="EMBL" id="RXMA01000027">
    <property type="protein sequence ID" value="RTR16163.1"/>
    <property type="molecule type" value="Genomic_DNA"/>
</dbReference>
<dbReference type="Pfam" id="PF23140">
    <property type="entry name" value="Gp80"/>
    <property type="match status" value="1"/>
</dbReference>
<dbReference type="RefSeq" id="WP_126619299.1">
    <property type="nucleotide sequence ID" value="NZ_JBHUCY010000066.1"/>
</dbReference>
<organism evidence="1 2">
    <name type="scientific">Azospirillum griseum</name>
    <dbReference type="NCBI Taxonomy" id="2496639"/>
    <lineage>
        <taxon>Bacteria</taxon>
        <taxon>Pseudomonadati</taxon>
        <taxon>Pseudomonadota</taxon>
        <taxon>Alphaproteobacteria</taxon>
        <taxon>Rhodospirillales</taxon>
        <taxon>Azospirillaceae</taxon>
        <taxon>Azospirillum</taxon>
    </lineage>
</organism>